<evidence type="ECO:0000256" key="4">
    <source>
        <dbReference type="ARBA" id="ARBA00022989"/>
    </source>
</evidence>
<dbReference type="GO" id="GO:0016020">
    <property type="term" value="C:membrane"/>
    <property type="evidence" value="ECO:0007669"/>
    <property type="project" value="UniProtKB-SubCell"/>
</dbReference>
<reference evidence="9 10" key="1">
    <citation type="submission" date="2021-05" db="EMBL/GenBank/DDBJ databases">
        <title>A Polyphasic approach of four new species of the genus Ohtaekwangia: Ohtaekwangia histidinii sp. nov., Ohtaekwangia cretensis sp. nov., Ohtaekwangia indiensis sp. nov., Ohtaekwangia reichenbachii sp. nov. from diverse environment.</title>
        <authorList>
            <person name="Octaviana S."/>
        </authorList>
    </citation>
    <scope>NUCLEOTIDE SEQUENCE [LARGE SCALE GENOMIC DNA]</scope>
    <source>
        <strain evidence="9 10">PWU4</strain>
    </source>
</reference>
<keyword evidence="6 7" id="KW-0472">Membrane</keyword>
<feature type="transmembrane region" description="Helical" evidence="7">
    <location>
        <begin position="259"/>
        <end position="284"/>
    </location>
</feature>
<feature type="transmembrane region" description="Helical" evidence="7">
    <location>
        <begin position="131"/>
        <end position="150"/>
    </location>
</feature>
<dbReference type="AlphaFoldDB" id="A0AAP2DL54"/>
<evidence type="ECO:0000256" key="6">
    <source>
        <dbReference type="ARBA" id="ARBA00023136"/>
    </source>
</evidence>
<feature type="transmembrane region" description="Helical" evidence="7">
    <location>
        <begin position="378"/>
        <end position="400"/>
    </location>
</feature>
<dbReference type="Proteomes" id="UP001319200">
    <property type="component" value="Unassembled WGS sequence"/>
</dbReference>
<gene>
    <name evidence="9" type="ORF">KK083_09820</name>
</gene>
<feature type="transmembrane region" description="Helical" evidence="7">
    <location>
        <begin position="195"/>
        <end position="218"/>
    </location>
</feature>
<keyword evidence="5" id="KW-0406">Ion transport</keyword>
<feature type="transmembrane region" description="Helical" evidence="7">
    <location>
        <begin position="96"/>
        <end position="115"/>
    </location>
</feature>
<organism evidence="9 10">
    <name type="scientific">Chryseosolibacter histidini</name>
    <dbReference type="NCBI Taxonomy" id="2782349"/>
    <lineage>
        <taxon>Bacteria</taxon>
        <taxon>Pseudomonadati</taxon>
        <taxon>Bacteroidota</taxon>
        <taxon>Cytophagia</taxon>
        <taxon>Cytophagales</taxon>
        <taxon>Chryseotaleaceae</taxon>
        <taxon>Chryseosolibacter</taxon>
    </lineage>
</organism>
<feature type="transmembrane region" description="Helical" evidence="7">
    <location>
        <begin position="162"/>
        <end position="183"/>
    </location>
</feature>
<name>A0AAP2DL54_9BACT</name>
<dbReference type="InterPro" id="IPR050794">
    <property type="entry name" value="CPA2_transporter"/>
</dbReference>
<dbReference type="InterPro" id="IPR038770">
    <property type="entry name" value="Na+/solute_symporter_sf"/>
</dbReference>
<dbReference type="PANTHER" id="PTHR32468:SF0">
    <property type="entry name" value="K(+)_H(+) ANTIPORTER 1"/>
    <property type="match status" value="1"/>
</dbReference>
<comment type="caution">
    <text evidence="9">The sequence shown here is derived from an EMBL/GenBank/DDBJ whole genome shotgun (WGS) entry which is preliminary data.</text>
</comment>
<keyword evidence="3 7" id="KW-0812">Transmembrane</keyword>
<sequence length="731" mass="80961">MKLNKNLVFYILIIIVFGALMYWITQEGEKLELARAADVPKQTTEGPQAKPFNLFLDAFSHNLVHPLAVLILQITSIILVSRIFGYIFNKIGQPTVIGEIVAGIVLGPSLLGLFFPEFSGFIFPKGSLPNLQFLSQVGLILFMFVIGMELDLKVLRNQAHDAVVISHASIVIPYFLGMGLAYYMYEDFAPDNISFLSFALFMGIAMSITAFPVLARVIQERDLTKTKLGSIAITCAAADDVTAWCILAAVIAIVKAGTFVSALYTIVLALLYVLAMIFLVQPFLKKVGDVYSERETISKTIVAVAFLILLASAYLAEIIGIHALFGAFLAGVIMPPNFGFRRVMMEKIEDVSLVLLLPLFFVFTGLRTQIGLLNETHLWSVCAVIILTAVAGKFGGSTFAARVVGQSWKESLSIGALMNTRGLMELIVLNIGYDLGVLTPEVFAMMVIMALVTTFMTGPALDLINYVFPDRDAATAPNGGKFFKILISFGPAIKGKKLLRLADQLTHKKTEEADMTAFHLTPSADINPKEAREYEHESFRLVRHEAQSLGIKVKTVYRATNDINKEITREANKGKYDLLLVGGSHSLFSGDDVLGGKVKNFLEDTTGHVGVLVDKDFEVADRILVALQDFNDLFLISFAERFIQNNNARVTLYDPNRLLKSNMIFSMAVDKINAENTQQVQLHEHHTLTTEFLAGFNLVMVSYSGWKDLTRTKERWLTQTPSVLILKPQRK</sequence>
<evidence type="ECO:0000256" key="5">
    <source>
        <dbReference type="ARBA" id="ARBA00023065"/>
    </source>
</evidence>
<evidence type="ECO:0000256" key="3">
    <source>
        <dbReference type="ARBA" id="ARBA00022692"/>
    </source>
</evidence>
<feature type="transmembrane region" description="Helical" evidence="7">
    <location>
        <begin position="321"/>
        <end position="340"/>
    </location>
</feature>
<feature type="transmembrane region" description="Helical" evidence="7">
    <location>
        <begin position="230"/>
        <end position="253"/>
    </location>
</feature>
<evidence type="ECO:0000256" key="1">
    <source>
        <dbReference type="ARBA" id="ARBA00004141"/>
    </source>
</evidence>
<comment type="subcellular location">
    <subcellularLocation>
        <location evidence="1">Membrane</location>
        <topology evidence="1">Multi-pass membrane protein</topology>
    </subcellularLocation>
</comment>
<feature type="transmembrane region" description="Helical" evidence="7">
    <location>
        <begin position="63"/>
        <end position="84"/>
    </location>
</feature>
<accession>A0AAP2DL54</accession>
<dbReference type="InterPro" id="IPR006153">
    <property type="entry name" value="Cation/H_exchanger_TM"/>
</dbReference>
<evidence type="ECO:0000256" key="2">
    <source>
        <dbReference type="ARBA" id="ARBA00022448"/>
    </source>
</evidence>
<keyword evidence="4 7" id="KW-1133">Transmembrane helix</keyword>
<feature type="transmembrane region" description="Helical" evidence="7">
    <location>
        <begin position="352"/>
        <end position="372"/>
    </location>
</feature>
<dbReference type="EMBL" id="JAHESF010000008">
    <property type="protein sequence ID" value="MBT1697172.1"/>
    <property type="molecule type" value="Genomic_DNA"/>
</dbReference>
<keyword evidence="10" id="KW-1185">Reference proteome</keyword>
<evidence type="ECO:0000313" key="9">
    <source>
        <dbReference type="EMBL" id="MBT1697172.1"/>
    </source>
</evidence>
<protein>
    <submittedName>
        <fullName evidence="9">Cation:proton antiporter</fullName>
    </submittedName>
</protein>
<dbReference type="PANTHER" id="PTHR32468">
    <property type="entry name" value="CATION/H + ANTIPORTER"/>
    <property type="match status" value="1"/>
</dbReference>
<dbReference type="Pfam" id="PF00999">
    <property type="entry name" value="Na_H_Exchanger"/>
    <property type="match status" value="1"/>
</dbReference>
<keyword evidence="2" id="KW-0813">Transport</keyword>
<evidence type="ECO:0000259" key="8">
    <source>
        <dbReference type="Pfam" id="PF00999"/>
    </source>
</evidence>
<evidence type="ECO:0000256" key="7">
    <source>
        <dbReference type="SAM" id="Phobius"/>
    </source>
</evidence>
<dbReference type="Gene3D" id="1.20.1530.20">
    <property type="match status" value="1"/>
</dbReference>
<feature type="transmembrane region" description="Helical" evidence="7">
    <location>
        <begin position="296"/>
        <end position="315"/>
    </location>
</feature>
<feature type="domain" description="Cation/H+ exchanger transmembrane" evidence="8">
    <location>
        <begin position="80"/>
        <end position="461"/>
    </location>
</feature>
<dbReference type="RefSeq" id="WP_254162963.1">
    <property type="nucleotide sequence ID" value="NZ_JAHESF010000008.1"/>
</dbReference>
<dbReference type="GO" id="GO:1902600">
    <property type="term" value="P:proton transmembrane transport"/>
    <property type="evidence" value="ECO:0007669"/>
    <property type="project" value="InterPro"/>
</dbReference>
<proteinExistence type="predicted"/>
<feature type="transmembrane region" description="Helical" evidence="7">
    <location>
        <begin position="7"/>
        <end position="25"/>
    </location>
</feature>
<evidence type="ECO:0000313" key="10">
    <source>
        <dbReference type="Proteomes" id="UP001319200"/>
    </source>
</evidence>
<dbReference type="GO" id="GO:0015297">
    <property type="term" value="F:antiporter activity"/>
    <property type="evidence" value="ECO:0007669"/>
    <property type="project" value="InterPro"/>
</dbReference>